<gene>
    <name evidence="1" type="ORF">GCM10023081_37360</name>
</gene>
<reference evidence="2" key="1">
    <citation type="journal article" date="2019" name="Int. J. Syst. Evol. Microbiol.">
        <title>The Global Catalogue of Microorganisms (GCM) 10K type strain sequencing project: providing services to taxonomists for standard genome sequencing and annotation.</title>
        <authorList>
            <consortium name="The Broad Institute Genomics Platform"/>
            <consortium name="The Broad Institute Genome Sequencing Center for Infectious Disease"/>
            <person name="Wu L."/>
            <person name="Ma J."/>
        </authorList>
    </citation>
    <scope>NUCLEOTIDE SEQUENCE [LARGE SCALE GENOMIC DNA]</scope>
    <source>
        <strain evidence="2">JCM 30742</strain>
    </source>
</reference>
<accession>A0ABP7CZ77</accession>
<sequence length="237" mass="25082">MAPRVFARRGRRTAGPPDGGAFCVGRFGILGAMFVLTINQRDSRAAGDRVDALLRALRHLPAAVPFQRSVGDEAIGVVADAGTAVDATLAVLRLRRWNVGLGIGGLDGPLPEEIRHAQGPGPGHARRAVDRARRMGDRVPLAVEGAEPQLASEAEAVLRLLGQIVASRTEAEWAVLDLMTPGVRGQQKPVATELGITAQAVSKAVLRSQWNEEWACRPAAARLLDLAAVPGAPGRDR</sequence>
<comment type="caution">
    <text evidence="1">The sequence shown here is derived from an EMBL/GenBank/DDBJ whole genome shotgun (WGS) entry which is preliminary data.</text>
</comment>
<organism evidence="1 2">
    <name type="scientific">Arthrobacter ginkgonis</name>
    <dbReference type="NCBI Taxonomy" id="1630594"/>
    <lineage>
        <taxon>Bacteria</taxon>
        <taxon>Bacillati</taxon>
        <taxon>Actinomycetota</taxon>
        <taxon>Actinomycetes</taxon>
        <taxon>Micrococcales</taxon>
        <taxon>Micrococcaceae</taxon>
        <taxon>Arthrobacter</taxon>
    </lineage>
</organism>
<protein>
    <recommendedName>
        <fullName evidence="3">SatD family (SatD)</fullName>
    </recommendedName>
</protein>
<dbReference type="Proteomes" id="UP001500752">
    <property type="component" value="Unassembled WGS sequence"/>
</dbReference>
<proteinExistence type="predicted"/>
<dbReference type="EMBL" id="BAABEO010000025">
    <property type="protein sequence ID" value="GAA3696918.1"/>
    <property type="molecule type" value="Genomic_DNA"/>
</dbReference>
<evidence type="ECO:0000313" key="2">
    <source>
        <dbReference type="Proteomes" id="UP001500752"/>
    </source>
</evidence>
<evidence type="ECO:0000313" key="1">
    <source>
        <dbReference type="EMBL" id="GAA3696918.1"/>
    </source>
</evidence>
<keyword evidence="2" id="KW-1185">Reference proteome</keyword>
<evidence type="ECO:0008006" key="3">
    <source>
        <dbReference type="Google" id="ProtNLM"/>
    </source>
</evidence>
<name>A0ABP7CZ77_9MICC</name>